<keyword evidence="2" id="KW-0456">Lyase</keyword>
<feature type="domain" description="D-serine dehydratase-like" evidence="3">
    <location>
        <begin position="237"/>
        <end position="332"/>
    </location>
</feature>
<organism evidence="4 5">
    <name type="scientific">Acidisoma silvae</name>
    <dbReference type="NCBI Taxonomy" id="2802396"/>
    <lineage>
        <taxon>Bacteria</taxon>
        <taxon>Pseudomonadati</taxon>
        <taxon>Pseudomonadota</taxon>
        <taxon>Alphaproteobacteria</taxon>
        <taxon>Acetobacterales</taxon>
        <taxon>Acidocellaceae</taxon>
        <taxon>Acidisoma</taxon>
    </lineage>
</organism>
<dbReference type="EMBL" id="JAESVB010000003">
    <property type="protein sequence ID" value="MCB8875340.1"/>
    <property type="molecule type" value="Genomic_DNA"/>
</dbReference>
<dbReference type="Pfam" id="PF01168">
    <property type="entry name" value="Ala_racemase_N"/>
    <property type="match status" value="1"/>
</dbReference>
<evidence type="ECO:0000313" key="5">
    <source>
        <dbReference type="Proteomes" id="UP000708298"/>
    </source>
</evidence>
<accession>A0A964DYF6</accession>
<dbReference type="InterPro" id="IPR026956">
    <property type="entry name" value="D-ser_dehydrat-like_dom"/>
</dbReference>
<comment type="caution">
    <text evidence="4">The sequence shown here is derived from an EMBL/GenBank/DDBJ whole genome shotgun (WGS) entry which is preliminary data.</text>
</comment>
<dbReference type="RefSeq" id="WP_227320999.1">
    <property type="nucleotide sequence ID" value="NZ_JAESVB010000003.1"/>
</dbReference>
<dbReference type="Pfam" id="PF14031">
    <property type="entry name" value="D-ser_dehydrat"/>
    <property type="match status" value="1"/>
</dbReference>
<proteinExistence type="inferred from homology"/>
<dbReference type="Gene3D" id="2.40.37.20">
    <property type="entry name" value="D-serine dehydratase-like domain"/>
    <property type="match status" value="1"/>
</dbReference>
<evidence type="ECO:0000313" key="4">
    <source>
        <dbReference type="EMBL" id="MCB8875340.1"/>
    </source>
</evidence>
<evidence type="ECO:0000259" key="3">
    <source>
        <dbReference type="SMART" id="SM01119"/>
    </source>
</evidence>
<name>A0A964DYF6_9PROT</name>
<gene>
    <name evidence="4" type="ORF">ASILVAE211_09125</name>
</gene>
<dbReference type="InterPro" id="IPR042208">
    <property type="entry name" value="D-ser_dehydrat-like_sf"/>
</dbReference>
<keyword evidence="5" id="KW-1185">Reference proteome</keyword>
<evidence type="ECO:0000256" key="2">
    <source>
        <dbReference type="ARBA" id="ARBA00023239"/>
    </source>
</evidence>
<dbReference type="InterPro" id="IPR051466">
    <property type="entry name" value="D-amino_acid_metab_enzyme"/>
</dbReference>
<dbReference type="InterPro" id="IPR029066">
    <property type="entry name" value="PLP-binding_barrel"/>
</dbReference>
<dbReference type="Gene3D" id="3.20.20.10">
    <property type="entry name" value="Alanine racemase"/>
    <property type="match status" value="2"/>
</dbReference>
<reference evidence="4" key="1">
    <citation type="journal article" date="2021" name="Microorganisms">
        <title>Acidisoma silvae sp. nov. and Acidisomacellulosilytica sp. nov., Two Acidophilic Bacteria Isolated from Decaying Wood, Hydrolyzing Cellulose and Producing Poly-3-hydroxybutyrate.</title>
        <authorList>
            <person name="Mieszkin S."/>
            <person name="Pouder E."/>
            <person name="Uroz S."/>
            <person name="Simon-Colin C."/>
            <person name="Alain K."/>
        </authorList>
    </citation>
    <scope>NUCLEOTIDE SEQUENCE</scope>
    <source>
        <strain evidence="4">HW T2.11</strain>
    </source>
</reference>
<dbReference type="InterPro" id="IPR001608">
    <property type="entry name" value="Ala_racemase_N"/>
</dbReference>
<dbReference type="SUPFAM" id="SSF51419">
    <property type="entry name" value="PLP-binding barrel"/>
    <property type="match status" value="1"/>
</dbReference>
<dbReference type="PANTHER" id="PTHR28004">
    <property type="entry name" value="ZGC:162816-RELATED"/>
    <property type="match status" value="1"/>
</dbReference>
<evidence type="ECO:0000256" key="1">
    <source>
        <dbReference type="ARBA" id="ARBA00005323"/>
    </source>
</evidence>
<reference evidence="4" key="2">
    <citation type="submission" date="2021-01" db="EMBL/GenBank/DDBJ databases">
        <authorList>
            <person name="Mieszkin S."/>
            <person name="Pouder E."/>
            <person name="Alain K."/>
        </authorList>
    </citation>
    <scope>NUCLEOTIDE SEQUENCE</scope>
    <source>
        <strain evidence="4">HW T2.11</strain>
    </source>
</reference>
<dbReference type="PANTHER" id="PTHR28004:SF2">
    <property type="entry name" value="D-SERINE DEHYDRATASE"/>
    <property type="match status" value="1"/>
</dbReference>
<dbReference type="GO" id="GO:0036088">
    <property type="term" value="P:D-serine catabolic process"/>
    <property type="evidence" value="ECO:0007669"/>
    <property type="project" value="TreeGrafter"/>
</dbReference>
<sequence>MTDLPQLDTPVPVIDLDVVERNLIRMQDYANRHGIALRPHIKTHKLPVFAQRAMDLGAVGITCQKLGEAEVMASAGLDDILISYPLIGAGKARRLAALTLLAKMRVAIDNKLALDTLAAAAREAHAPIGVLVEFDSGQKRTGVVSVAEALDLIAAVKEVPGLRFDGLMTYRNTPLTGPFIQAVKDAGVALPIVSSGGTPGWDSTHETPAITEMRVGTYIYNDRMMVEAEAATLADCALHIIATVISRPEPHRAVIDCGSKTLSSDVMPGGKVPGYGLILDYPDAVIERVTEEHGMVDLSQSEMKPKIGDRLLILPNHVCVVTNLHNDVVAIRNGQVEAVWPVAARGLTR</sequence>
<dbReference type="Proteomes" id="UP000708298">
    <property type="component" value="Unassembled WGS sequence"/>
</dbReference>
<dbReference type="AlphaFoldDB" id="A0A964DYF6"/>
<dbReference type="SMART" id="SM01119">
    <property type="entry name" value="D-ser_dehydrat"/>
    <property type="match status" value="1"/>
</dbReference>
<protein>
    <submittedName>
        <fullName evidence="4">Alanine racemase</fullName>
    </submittedName>
</protein>
<comment type="similarity">
    <text evidence="1">Belongs to the DSD1 family.</text>
</comment>
<dbReference type="GO" id="GO:0008721">
    <property type="term" value="F:D-serine ammonia-lyase activity"/>
    <property type="evidence" value="ECO:0007669"/>
    <property type="project" value="TreeGrafter"/>
</dbReference>